<evidence type="ECO:0000313" key="2">
    <source>
        <dbReference type="Proteomes" id="UP001177003"/>
    </source>
</evidence>
<evidence type="ECO:0000313" key="1">
    <source>
        <dbReference type="EMBL" id="CAI9284134.1"/>
    </source>
</evidence>
<proteinExistence type="predicted"/>
<dbReference type="Proteomes" id="UP001177003">
    <property type="component" value="Chromosome 5"/>
</dbReference>
<name>A0AA35Z1T2_LACSI</name>
<gene>
    <name evidence="1" type="ORF">LSALG_LOCUS23686</name>
</gene>
<dbReference type="AlphaFoldDB" id="A0AA35Z1T2"/>
<accession>A0AA35Z1T2</accession>
<reference evidence="1" key="1">
    <citation type="submission" date="2023-04" db="EMBL/GenBank/DDBJ databases">
        <authorList>
            <person name="Vijverberg K."/>
            <person name="Xiong W."/>
            <person name="Schranz E."/>
        </authorList>
    </citation>
    <scope>NUCLEOTIDE SEQUENCE</scope>
</reference>
<keyword evidence="2" id="KW-1185">Reference proteome</keyword>
<dbReference type="EMBL" id="OX465081">
    <property type="protein sequence ID" value="CAI9284134.1"/>
    <property type="molecule type" value="Genomic_DNA"/>
</dbReference>
<protein>
    <submittedName>
        <fullName evidence="1">Uncharacterized protein</fullName>
    </submittedName>
</protein>
<organism evidence="1 2">
    <name type="scientific">Lactuca saligna</name>
    <name type="common">Willowleaf lettuce</name>
    <dbReference type="NCBI Taxonomy" id="75948"/>
    <lineage>
        <taxon>Eukaryota</taxon>
        <taxon>Viridiplantae</taxon>
        <taxon>Streptophyta</taxon>
        <taxon>Embryophyta</taxon>
        <taxon>Tracheophyta</taxon>
        <taxon>Spermatophyta</taxon>
        <taxon>Magnoliopsida</taxon>
        <taxon>eudicotyledons</taxon>
        <taxon>Gunneridae</taxon>
        <taxon>Pentapetalae</taxon>
        <taxon>asterids</taxon>
        <taxon>campanulids</taxon>
        <taxon>Asterales</taxon>
        <taxon>Asteraceae</taxon>
        <taxon>Cichorioideae</taxon>
        <taxon>Cichorieae</taxon>
        <taxon>Lactucinae</taxon>
        <taxon>Lactuca</taxon>
    </lineage>
</organism>
<sequence length="422" mass="47531">MEETIRDDWFMEDYPWLFSFEGILNCFVTEYFNRNALISKEKCDCGKFNGYPIDHDHHKVLLDRLVTTCHERRKKKKDDEVIEEIRLHECKYDDEVHLPSSSRFSISLTCKSTPHLFLSYSGKSRNIRKTLGFRFLSLVRSRFFLSVLGSRFLSSVSPRFFLSVSDFILARGQIDKTCETSEIAPCSLCGCVRIHRLMVAIGVSKGPYFFSTRCCVCLRVRVSRGRNRCEAFRSKTPTGGAAFNRLLVLVPIVSCSKRFGFVSCSGAFSRLLVQDIVQKFPLDIKSLDKSCLGPLRKAYCSSLNLLLRHEAHEFSNELRAITKASTNPTVLLEGSTGSNQNVNKADTSTALNNMPKCSPYLSHSFLMSPAGLITCMTQGTTSLLSNTIYAISDAATQDQVPENDVKGISKDKPLYDLFVSLL</sequence>